<organism evidence="1 2">
    <name type="scientific">Saccharopolyspora rhizosphaerae</name>
    <dbReference type="NCBI Taxonomy" id="2492662"/>
    <lineage>
        <taxon>Bacteria</taxon>
        <taxon>Bacillati</taxon>
        <taxon>Actinomycetota</taxon>
        <taxon>Actinomycetes</taxon>
        <taxon>Pseudonocardiales</taxon>
        <taxon>Pseudonocardiaceae</taxon>
        <taxon>Saccharopolyspora</taxon>
    </lineage>
</organism>
<name>A0A426JVD8_9PSEU</name>
<dbReference type="EMBL" id="RSAA01000010">
    <property type="protein sequence ID" value="RRO17041.1"/>
    <property type="molecule type" value="Genomic_DNA"/>
</dbReference>
<reference evidence="1 2" key="1">
    <citation type="submission" date="2018-11" db="EMBL/GenBank/DDBJ databases">
        <title>Saccharopolyspora rhizosphaerae sp. nov., an actinomycete isolated from rhizosphere soil in Thailand.</title>
        <authorList>
            <person name="Intra B."/>
            <person name="Euanorasetr J."/>
            <person name="Take A."/>
            <person name="Inahashi Y."/>
            <person name="Mori M."/>
            <person name="Panbangred W."/>
            <person name="Matsumoto A."/>
        </authorList>
    </citation>
    <scope>NUCLEOTIDE SEQUENCE [LARGE SCALE GENOMIC DNA]</scope>
    <source>
        <strain evidence="1 2">H219</strain>
    </source>
</reference>
<sequence length="111" mass="11993">MAATDDETPHITAIRRSVDAGFRFLHLSDADGREVIAIHAECFRGGVVDTYTVRAMNEAVGARFRADDYPDGDPLWQHHGPVVDVVTALMALPPPGVRGAPSQTLRRSSGL</sequence>
<dbReference type="AlphaFoldDB" id="A0A426JVD8"/>
<dbReference type="OrthoDB" id="3634287at2"/>
<keyword evidence="2" id="KW-1185">Reference proteome</keyword>
<comment type="caution">
    <text evidence="1">The sequence shown here is derived from an EMBL/GenBank/DDBJ whole genome shotgun (WGS) entry which is preliminary data.</text>
</comment>
<protein>
    <submittedName>
        <fullName evidence="1">Uncharacterized protein</fullName>
    </submittedName>
</protein>
<evidence type="ECO:0000313" key="2">
    <source>
        <dbReference type="Proteomes" id="UP000274515"/>
    </source>
</evidence>
<dbReference type="Proteomes" id="UP000274515">
    <property type="component" value="Unassembled WGS sequence"/>
</dbReference>
<accession>A0A426JVD8</accession>
<gene>
    <name evidence="1" type="ORF">EIL87_12260</name>
</gene>
<evidence type="ECO:0000313" key="1">
    <source>
        <dbReference type="EMBL" id="RRO17041.1"/>
    </source>
</evidence>
<proteinExistence type="predicted"/>
<dbReference type="RefSeq" id="WP_125090367.1">
    <property type="nucleotide sequence ID" value="NZ_RSAA01000010.1"/>
</dbReference>